<evidence type="ECO:0000256" key="1">
    <source>
        <dbReference type="SAM" id="MobiDB-lite"/>
    </source>
</evidence>
<protein>
    <submittedName>
        <fullName evidence="2">Uncharacterized protein</fullName>
    </submittedName>
</protein>
<organism evidence="2 3">
    <name type="scientific">Sordaria brevicollis</name>
    <dbReference type="NCBI Taxonomy" id="83679"/>
    <lineage>
        <taxon>Eukaryota</taxon>
        <taxon>Fungi</taxon>
        <taxon>Dikarya</taxon>
        <taxon>Ascomycota</taxon>
        <taxon>Pezizomycotina</taxon>
        <taxon>Sordariomycetes</taxon>
        <taxon>Sordariomycetidae</taxon>
        <taxon>Sordariales</taxon>
        <taxon>Sordariaceae</taxon>
        <taxon>Sordaria</taxon>
    </lineage>
</organism>
<sequence>MPEWAQPQVGLCFNPWNSTRSTVRSQYRRDTQFESRWPGRRRQLFPSSLSTPSQNTTPPPQFSDSNFLVRECPSWPLGLFGSFAVRRSFESCIRSLLKLCRAWDYCGFRVFVPTFSDTQSVLVSELNPKYTPGFTHPKLCALRAVKSTLSPSTSASSWCLLSGFCGAAEKLRPLGSWYFYWMARADWQR</sequence>
<dbReference type="Proteomes" id="UP001281003">
    <property type="component" value="Unassembled WGS sequence"/>
</dbReference>
<evidence type="ECO:0000313" key="3">
    <source>
        <dbReference type="Proteomes" id="UP001281003"/>
    </source>
</evidence>
<dbReference type="EMBL" id="JAUTDP010000008">
    <property type="protein sequence ID" value="KAK3397153.1"/>
    <property type="molecule type" value="Genomic_DNA"/>
</dbReference>
<evidence type="ECO:0000313" key="2">
    <source>
        <dbReference type="EMBL" id="KAK3397153.1"/>
    </source>
</evidence>
<dbReference type="AlphaFoldDB" id="A0AAE0PC36"/>
<comment type="caution">
    <text evidence="2">The sequence shown here is derived from an EMBL/GenBank/DDBJ whole genome shotgun (WGS) entry which is preliminary data.</text>
</comment>
<reference evidence="2" key="2">
    <citation type="submission" date="2023-07" db="EMBL/GenBank/DDBJ databases">
        <authorList>
            <consortium name="Lawrence Berkeley National Laboratory"/>
            <person name="Haridas S."/>
            <person name="Hensen N."/>
            <person name="Bonometti L."/>
            <person name="Westerberg I."/>
            <person name="Brannstrom I.O."/>
            <person name="Guillou S."/>
            <person name="Cros-Aarteil S."/>
            <person name="Calhoun S."/>
            <person name="Kuo A."/>
            <person name="Mondo S."/>
            <person name="Pangilinan J."/>
            <person name="Riley R."/>
            <person name="LaButti K."/>
            <person name="Andreopoulos B."/>
            <person name="Lipzen A."/>
            <person name="Chen C."/>
            <person name="Yanf M."/>
            <person name="Daum C."/>
            <person name="Ng V."/>
            <person name="Clum A."/>
            <person name="Steindorff A."/>
            <person name="Ohm R."/>
            <person name="Martin F."/>
            <person name="Silar P."/>
            <person name="Natvig D."/>
            <person name="Lalanne C."/>
            <person name="Gautier V."/>
            <person name="Ament-velasquez S.L."/>
            <person name="Kruys A."/>
            <person name="Hutchinson M.I."/>
            <person name="Powell A.J."/>
            <person name="Barry K."/>
            <person name="Miller A.N."/>
            <person name="Grigoriev I.V."/>
            <person name="Debuchy R."/>
            <person name="Gladieux P."/>
            <person name="Thoren M.H."/>
            <person name="Johannesson H."/>
        </authorList>
    </citation>
    <scope>NUCLEOTIDE SEQUENCE</scope>
    <source>
        <strain evidence="2">FGSC 1904</strain>
    </source>
</reference>
<proteinExistence type="predicted"/>
<feature type="region of interest" description="Disordered" evidence="1">
    <location>
        <begin position="43"/>
        <end position="62"/>
    </location>
</feature>
<gene>
    <name evidence="2" type="ORF">B0T20DRAFT_250755</name>
</gene>
<reference evidence="2" key="1">
    <citation type="journal article" date="2023" name="Mol. Phylogenet. Evol.">
        <title>Genome-scale phylogeny and comparative genomics of the fungal order Sordariales.</title>
        <authorList>
            <person name="Hensen N."/>
            <person name="Bonometti L."/>
            <person name="Westerberg I."/>
            <person name="Brannstrom I.O."/>
            <person name="Guillou S."/>
            <person name="Cros-Aarteil S."/>
            <person name="Calhoun S."/>
            <person name="Haridas S."/>
            <person name="Kuo A."/>
            <person name="Mondo S."/>
            <person name="Pangilinan J."/>
            <person name="Riley R."/>
            <person name="LaButti K."/>
            <person name="Andreopoulos B."/>
            <person name="Lipzen A."/>
            <person name="Chen C."/>
            <person name="Yan M."/>
            <person name="Daum C."/>
            <person name="Ng V."/>
            <person name="Clum A."/>
            <person name="Steindorff A."/>
            <person name="Ohm R.A."/>
            <person name="Martin F."/>
            <person name="Silar P."/>
            <person name="Natvig D.O."/>
            <person name="Lalanne C."/>
            <person name="Gautier V."/>
            <person name="Ament-Velasquez S.L."/>
            <person name="Kruys A."/>
            <person name="Hutchinson M.I."/>
            <person name="Powell A.J."/>
            <person name="Barry K."/>
            <person name="Miller A.N."/>
            <person name="Grigoriev I.V."/>
            <person name="Debuchy R."/>
            <person name="Gladieux P."/>
            <person name="Hiltunen Thoren M."/>
            <person name="Johannesson H."/>
        </authorList>
    </citation>
    <scope>NUCLEOTIDE SEQUENCE</scope>
    <source>
        <strain evidence="2">FGSC 1904</strain>
    </source>
</reference>
<feature type="compositionally biased region" description="Low complexity" evidence="1">
    <location>
        <begin position="46"/>
        <end position="56"/>
    </location>
</feature>
<keyword evidence="3" id="KW-1185">Reference proteome</keyword>
<accession>A0AAE0PC36</accession>
<name>A0AAE0PC36_SORBR</name>